<dbReference type="InterPro" id="IPR001841">
    <property type="entry name" value="Znf_RING"/>
</dbReference>
<dbReference type="InterPro" id="IPR047134">
    <property type="entry name" value="RNF4"/>
</dbReference>
<feature type="compositionally biased region" description="Acidic residues" evidence="6">
    <location>
        <begin position="316"/>
        <end position="325"/>
    </location>
</feature>
<keyword evidence="3" id="KW-0862">Zinc</keyword>
<feature type="compositionally biased region" description="Polar residues" evidence="6">
    <location>
        <begin position="197"/>
        <end position="214"/>
    </location>
</feature>
<feature type="compositionally biased region" description="Basic residues" evidence="6">
    <location>
        <begin position="645"/>
        <end position="654"/>
    </location>
</feature>
<sequence>MLDLPRHPQDTGRYAMRTHAMRGLPEGPHNTLQRPNQGYMPDMSYAFPSRYVVAKQDSRCIVISATRFDLTVSPDLEFVPRKYHMFINPSIRRVYIDAPEDEVEELKDNVARLESSVASLRRDKARLMDRCESAMAASSKHAEGEKAARQEAQAARKEVENMKRKYEAMKKKYQDLKSQPSEPSTSGEVATTKRNRSQAALDNTLSESPLSSPADSPWDRFAIVNQRRIVRAPKRMRVNGDFFSPTDSAASLPRRVSQPDPPSTLGHRILEDLGHASRPDPPPVFRTTRTYGRSSRVASASAFLERSGNSDMLTAEADESQEDVGDTSRASTSMSSGHGFPPMRFSRTKGARLLDGLSASFSSDDWLEHPNFTVSLDPRTADSLAIDSERIPIKSAASARLSVHGPSNSRMSCAICLEPYSTPIALPCGHVFCQGCIISTIHLSRDRSCATCRRPFPVAALDENIIPPALRPYLLSPFRRLYIDTPSTSSPPSPSCSSAAPTSCMSSRLRLEAENAALRSTCRQLRERVGAQAAANVGLTTFSRVAKDYAAAMREEKFSIQRRYEALKRKYGVDSDDEFADDDASEDEEDRRATSAPAPTESGSRDARSSHALSSGLLTPPIMAPVYSNEAASGTLGPASEASRQHRRLPKRRKVEPSCPAMLIPHASSSSSSSAL</sequence>
<dbReference type="EMBL" id="SEOQ01000280">
    <property type="protein sequence ID" value="TFY66078.1"/>
    <property type="molecule type" value="Genomic_DNA"/>
</dbReference>
<dbReference type="InterPro" id="IPR027370">
    <property type="entry name" value="Znf-RING_euk"/>
</dbReference>
<keyword evidence="5" id="KW-0175">Coiled coil</keyword>
<feature type="compositionally biased region" description="Acidic residues" evidence="6">
    <location>
        <begin position="575"/>
        <end position="589"/>
    </location>
</feature>
<evidence type="ECO:0000256" key="3">
    <source>
        <dbReference type="ARBA" id="ARBA00022833"/>
    </source>
</evidence>
<dbReference type="PROSITE" id="PS50089">
    <property type="entry name" value="ZF_RING_2"/>
    <property type="match status" value="1"/>
</dbReference>
<comment type="caution">
    <text evidence="8">The sequence shown here is derived from an EMBL/GenBank/DDBJ whole genome shotgun (WGS) entry which is preliminary data.</text>
</comment>
<dbReference type="PANTHER" id="PTHR23041:SF78">
    <property type="entry name" value="E3 UBIQUITIN-PROTEIN LIGASE RNF4"/>
    <property type="match status" value="1"/>
</dbReference>
<evidence type="ECO:0000256" key="2">
    <source>
        <dbReference type="ARBA" id="ARBA00022771"/>
    </source>
</evidence>
<keyword evidence="9" id="KW-1185">Reference proteome</keyword>
<reference evidence="8 9" key="1">
    <citation type="submission" date="2019-02" db="EMBL/GenBank/DDBJ databases">
        <title>Genome sequencing of the rare red list fungi Dentipellis fragilis.</title>
        <authorList>
            <person name="Buettner E."/>
            <person name="Kellner H."/>
        </authorList>
    </citation>
    <scope>NUCLEOTIDE SEQUENCE [LARGE SCALE GENOMIC DNA]</scope>
    <source>
        <strain evidence="8 9">DSM 105465</strain>
    </source>
</reference>
<proteinExistence type="predicted"/>
<evidence type="ECO:0000256" key="4">
    <source>
        <dbReference type="PROSITE-ProRule" id="PRU00175"/>
    </source>
</evidence>
<feature type="region of interest" description="Disordered" evidence="6">
    <location>
        <begin position="296"/>
        <end position="345"/>
    </location>
</feature>
<feature type="region of interest" description="Disordered" evidence="6">
    <location>
        <begin position="575"/>
        <end position="676"/>
    </location>
</feature>
<evidence type="ECO:0000256" key="5">
    <source>
        <dbReference type="SAM" id="Coils"/>
    </source>
</evidence>
<keyword evidence="1" id="KW-0479">Metal-binding</keyword>
<dbReference type="SMART" id="SM00184">
    <property type="entry name" value="RING"/>
    <property type="match status" value="1"/>
</dbReference>
<dbReference type="AlphaFoldDB" id="A0A4Y9YWI2"/>
<organism evidence="8 9">
    <name type="scientific">Dentipellis fragilis</name>
    <dbReference type="NCBI Taxonomy" id="205917"/>
    <lineage>
        <taxon>Eukaryota</taxon>
        <taxon>Fungi</taxon>
        <taxon>Dikarya</taxon>
        <taxon>Basidiomycota</taxon>
        <taxon>Agaricomycotina</taxon>
        <taxon>Agaricomycetes</taxon>
        <taxon>Russulales</taxon>
        <taxon>Hericiaceae</taxon>
        <taxon>Dentipellis</taxon>
    </lineage>
</organism>
<feature type="coiled-coil region" evidence="5">
    <location>
        <begin position="508"/>
        <end position="570"/>
    </location>
</feature>
<gene>
    <name evidence="8" type="ORF">EVG20_g5019</name>
</gene>
<dbReference type="STRING" id="205917.A0A4Y9YWI2"/>
<dbReference type="GO" id="GO:0008270">
    <property type="term" value="F:zinc ion binding"/>
    <property type="evidence" value="ECO:0007669"/>
    <property type="project" value="UniProtKB-KW"/>
</dbReference>
<evidence type="ECO:0000256" key="1">
    <source>
        <dbReference type="ARBA" id="ARBA00022723"/>
    </source>
</evidence>
<keyword evidence="2 4" id="KW-0863">Zinc-finger</keyword>
<name>A0A4Y9YWI2_9AGAM</name>
<feature type="domain" description="RING-type" evidence="7">
    <location>
        <begin position="413"/>
        <end position="453"/>
    </location>
</feature>
<protein>
    <recommendedName>
        <fullName evidence="7">RING-type domain-containing protein</fullName>
    </recommendedName>
</protein>
<dbReference type="Proteomes" id="UP000298327">
    <property type="component" value="Unassembled WGS sequence"/>
</dbReference>
<evidence type="ECO:0000256" key="6">
    <source>
        <dbReference type="SAM" id="MobiDB-lite"/>
    </source>
</evidence>
<feature type="region of interest" description="Disordered" evidence="6">
    <location>
        <begin position="132"/>
        <end position="217"/>
    </location>
</feature>
<dbReference type="InterPro" id="IPR017907">
    <property type="entry name" value="Znf_RING_CS"/>
</dbReference>
<dbReference type="Gene3D" id="3.30.40.10">
    <property type="entry name" value="Zinc/RING finger domain, C3HC4 (zinc finger)"/>
    <property type="match status" value="1"/>
</dbReference>
<feature type="compositionally biased region" description="Polar residues" evidence="6">
    <location>
        <begin position="176"/>
        <end position="189"/>
    </location>
</feature>
<dbReference type="PROSITE" id="PS00518">
    <property type="entry name" value="ZF_RING_1"/>
    <property type="match status" value="1"/>
</dbReference>
<dbReference type="OrthoDB" id="6270329at2759"/>
<evidence type="ECO:0000313" key="9">
    <source>
        <dbReference type="Proteomes" id="UP000298327"/>
    </source>
</evidence>
<feature type="region of interest" description="Disordered" evidence="6">
    <location>
        <begin position="242"/>
        <end position="267"/>
    </location>
</feature>
<evidence type="ECO:0000259" key="7">
    <source>
        <dbReference type="PROSITE" id="PS50089"/>
    </source>
</evidence>
<feature type="compositionally biased region" description="Basic and acidic residues" evidence="6">
    <location>
        <begin position="140"/>
        <end position="175"/>
    </location>
</feature>
<dbReference type="PANTHER" id="PTHR23041">
    <property type="entry name" value="RING FINGER DOMAIN-CONTAINING"/>
    <property type="match status" value="1"/>
</dbReference>
<dbReference type="InterPro" id="IPR013083">
    <property type="entry name" value="Znf_RING/FYVE/PHD"/>
</dbReference>
<accession>A0A4Y9YWI2</accession>
<dbReference type="Pfam" id="PF13445">
    <property type="entry name" value="zf-RING_UBOX"/>
    <property type="match status" value="1"/>
</dbReference>
<evidence type="ECO:0000313" key="8">
    <source>
        <dbReference type="EMBL" id="TFY66078.1"/>
    </source>
</evidence>
<dbReference type="SUPFAM" id="SSF57850">
    <property type="entry name" value="RING/U-box"/>
    <property type="match status" value="1"/>
</dbReference>